<dbReference type="GO" id="GO:0046540">
    <property type="term" value="C:U4/U6 x U5 tri-snRNP complex"/>
    <property type="evidence" value="ECO:0007669"/>
    <property type="project" value="TreeGrafter"/>
</dbReference>
<keyword evidence="8" id="KW-0687">Ribonucleoprotein</keyword>
<dbReference type="GO" id="GO:0000398">
    <property type="term" value="P:mRNA splicing, via spliceosome"/>
    <property type="evidence" value="ECO:0007669"/>
    <property type="project" value="TreeGrafter"/>
</dbReference>
<organism evidence="11 12">
    <name type="scientific">Paralvinella palmiformis</name>
    <dbReference type="NCBI Taxonomy" id="53620"/>
    <lineage>
        <taxon>Eukaryota</taxon>
        <taxon>Metazoa</taxon>
        <taxon>Spiralia</taxon>
        <taxon>Lophotrochozoa</taxon>
        <taxon>Annelida</taxon>
        <taxon>Polychaeta</taxon>
        <taxon>Sedentaria</taxon>
        <taxon>Canalipalpata</taxon>
        <taxon>Terebellida</taxon>
        <taxon>Terebelliformia</taxon>
        <taxon>Alvinellidae</taxon>
        <taxon>Paralvinella</taxon>
    </lineage>
</organism>
<evidence type="ECO:0000259" key="10">
    <source>
        <dbReference type="Pfam" id="PF01423"/>
    </source>
</evidence>
<keyword evidence="4" id="KW-0747">Spliceosome</keyword>
<proteinExistence type="inferred from homology"/>
<evidence type="ECO:0000256" key="4">
    <source>
        <dbReference type="ARBA" id="ARBA00022728"/>
    </source>
</evidence>
<sequence length="166" mass="18534">MKFVAVPVLLINLTLQIALWCTSSDIVLILKLVDKCIGSKIHIIMKSDKEIVGTLLGFDDFVSILFQASLWLLPSRVHRQNDVLWSNDDKYLSLFYFCKFCSSRLIYASSRLIYASSHLTCASSRLIYASSRLIYASYGLRSLANKRYGAGGCRGILVPGSEGPEL</sequence>
<reference evidence="11" key="1">
    <citation type="journal article" date="2023" name="Mol. Biol. Evol.">
        <title>Third-Generation Sequencing Reveals the Adaptive Role of the Epigenome in Three Deep-Sea Polychaetes.</title>
        <authorList>
            <person name="Perez M."/>
            <person name="Aroh O."/>
            <person name="Sun Y."/>
            <person name="Lan Y."/>
            <person name="Juniper S.K."/>
            <person name="Young C.R."/>
            <person name="Angers B."/>
            <person name="Qian P.Y."/>
        </authorList>
    </citation>
    <scope>NUCLEOTIDE SEQUENCE</scope>
    <source>
        <strain evidence="11">P08H-3</strain>
    </source>
</reference>
<dbReference type="GO" id="GO:0005688">
    <property type="term" value="C:U6 snRNP"/>
    <property type="evidence" value="ECO:0007669"/>
    <property type="project" value="TreeGrafter"/>
</dbReference>
<dbReference type="PANTHER" id="PTHR20971:SF0">
    <property type="entry name" value="U6 SNRNA-ASSOCIATED SM-LIKE PROTEIN LSM5"/>
    <property type="match status" value="1"/>
</dbReference>
<dbReference type="InterPro" id="IPR033871">
    <property type="entry name" value="LSm5"/>
</dbReference>
<evidence type="ECO:0000256" key="8">
    <source>
        <dbReference type="ARBA" id="ARBA00023274"/>
    </source>
</evidence>
<keyword evidence="3" id="KW-0507">mRNA processing</keyword>
<keyword evidence="6" id="KW-0508">mRNA splicing</keyword>
<evidence type="ECO:0000313" key="12">
    <source>
        <dbReference type="Proteomes" id="UP001208570"/>
    </source>
</evidence>
<feature type="signal peptide" evidence="9">
    <location>
        <begin position="1"/>
        <end position="24"/>
    </location>
</feature>
<protein>
    <recommendedName>
        <fullName evidence="10">Sm domain-containing protein</fullName>
    </recommendedName>
</protein>
<keyword evidence="7" id="KW-0539">Nucleus</keyword>
<dbReference type="GO" id="GO:1990726">
    <property type="term" value="C:Lsm1-7-Pat1 complex"/>
    <property type="evidence" value="ECO:0007669"/>
    <property type="project" value="TreeGrafter"/>
</dbReference>
<comment type="similarity">
    <text evidence="2">Belongs to the snRNP Sm proteins family.</text>
</comment>
<gene>
    <name evidence="11" type="ORF">LSH36_292g00066</name>
</gene>
<evidence type="ECO:0000256" key="5">
    <source>
        <dbReference type="ARBA" id="ARBA00022884"/>
    </source>
</evidence>
<dbReference type="PANTHER" id="PTHR20971">
    <property type="entry name" value="U6 SNRNA-ASSOCIATED PROTEIN"/>
    <property type="match status" value="1"/>
</dbReference>
<evidence type="ECO:0000313" key="11">
    <source>
        <dbReference type="EMBL" id="KAK2153561.1"/>
    </source>
</evidence>
<name>A0AAD9JIY0_9ANNE</name>
<keyword evidence="12" id="KW-1185">Reference proteome</keyword>
<feature type="chain" id="PRO_5041935549" description="Sm domain-containing protein" evidence="9">
    <location>
        <begin position="25"/>
        <end position="166"/>
    </location>
</feature>
<evidence type="ECO:0000256" key="3">
    <source>
        <dbReference type="ARBA" id="ARBA00022664"/>
    </source>
</evidence>
<evidence type="ECO:0000256" key="9">
    <source>
        <dbReference type="SAM" id="SignalP"/>
    </source>
</evidence>
<dbReference type="Gene3D" id="2.30.30.100">
    <property type="match status" value="1"/>
</dbReference>
<dbReference type="SUPFAM" id="SSF50182">
    <property type="entry name" value="Sm-like ribonucleoproteins"/>
    <property type="match status" value="1"/>
</dbReference>
<dbReference type="Proteomes" id="UP001208570">
    <property type="component" value="Unassembled WGS sequence"/>
</dbReference>
<dbReference type="GO" id="GO:0003723">
    <property type="term" value="F:RNA binding"/>
    <property type="evidence" value="ECO:0007669"/>
    <property type="project" value="UniProtKB-KW"/>
</dbReference>
<evidence type="ECO:0000256" key="2">
    <source>
        <dbReference type="ARBA" id="ARBA00006850"/>
    </source>
</evidence>
<dbReference type="GO" id="GO:0005681">
    <property type="term" value="C:spliceosomal complex"/>
    <property type="evidence" value="ECO:0007669"/>
    <property type="project" value="UniProtKB-KW"/>
</dbReference>
<keyword evidence="9" id="KW-0732">Signal</keyword>
<keyword evidence="5" id="KW-0694">RNA-binding</keyword>
<feature type="domain" description="Sm" evidence="10">
    <location>
        <begin position="32"/>
        <end position="64"/>
    </location>
</feature>
<evidence type="ECO:0000256" key="6">
    <source>
        <dbReference type="ARBA" id="ARBA00023187"/>
    </source>
</evidence>
<dbReference type="AlphaFoldDB" id="A0AAD9JIY0"/>
<evidence type="ECO:0000256" key="1">
    <source>
        <dbReference type="ARBA" id="ARBA00004123"/>
    </source>
</evidence>
<comment type="subcellular location">
    <subcellularLocation>
        <location evidence="1">Nucleus</location>
    </subcellularLocation>
</comment>
<evidence type="ECO:0000256" key="7">
    <source>
        <dbReference type="ARBA" id="ARBA00023242"/>
    </source>
</evidence>
<dbReference type="Pfam" id="PF01423">
    <property type="entry name" value="LSM"/>
    <property type="match status" value="1"/>
</dbReference>
<dbReference type="InterPro" id="IPR001163">
    <property type="entry name" value="Sm_dom_euk/arc"/>
</dbReference>
<accession>A0AAD9JIY0</accession>
<dbReference type="InterPro" id="IPR010920">
    <property type="entry name" value="LSM_dom_sf"/>
</dbReference>
<comment type="caution">
    <text evidence="11">The sequence shown here is derived from an EMBL/GenBank/DDBJ whole genome shotgun (WGS) entry which is preliminary data.</text>
</comment>
<dbReference type="EMBL" id="JAODUP010000292">
    <property type="protein sequence ID" value="KAK2153561.1"/>
    <property type="molecule type" value="Genomic_DNA"/>
</dbReference>